<organism evidence="1 2">
    <name type="scientific">Desulfohalobium retbaense (strain ATCC 49708 / DSM 5692 / JCM 16813 / HR100)</name>
    <dbReference type="NCBI Taxonomy" id="485915"/>
    <lineage>
        <taxon>Bacteria</taxon>
        <taxon>Pseudomonadati</taxon>
        <taxon>Thermodesulfobacteriota</taxon>
        <taxon>Desulfovibrionia</taxon>
        <taxon>Desulfovibrionales</taxon>
        <taxon>Desulfohalobiaceae</taxon>
        <taxon>Desulfohalobium</taxon>
    </lineage>
</organism>
<dbReference type="eggNOG" id="ENOG502ZR5E">
    <property type="taxonomic scope" value="Bacteria"/>
</dbReference>
<reference evidence="1 2" key="2">
    <citation type="journal article" date="2010" name="Stand. Genomic Sci.">
        <title>Complete genome sequence of Desulfohalobium retbaense type strain (HR(100)).</title>
        <authorList>
            <person name="Spring S."/>
            <person name="Nolan M."/>
            <person name="Lapidus A."/>
            <person name="Glavina Del Rio T."/>
            <person name="Copeland A."/>
            <person name="Tice H."/>
            <person name="Cheng J.F."/>
            <person name="Lucas S."/>
            <person name="Land M."/>
            <person name="Chen F."/>
            <person name="Bruce D."/>
            <person name="Goodwin L."/>
            <person name="Pitluck S."/>
            <person name="Ivanova N."/>
            <person name="Mavromatis K."/>
            <person name="Mikhailova N."/>
            <person name="Pati A."/>
            <person name="Chen A."/>
            <person name="Palaniappan K."/>
            <person name="Hauser L."/>
            <person name="Chang Y.J."/>
            <person name="Jeffries C.D."/>
            <person name="Munk C."/>
            <person name="Kiss H."/>
            <person name="Chain P."/>
            <person name="Han C."/>
            <person name="Brettin T."/>
            <person name="Detter J.C."/>
            <person name="Schuler E."/>
            <person name="Goker M."/>
            <person name="Rohde M."/>
            <person name="Bristow J."/>
            <person name="Eisen J.A."/>
            <person name="Markowitz V."/>
            <person name="Hugenholtz P."/>
            <person name="Kyrpides N.C."/>
            <person name="Klenk H.P."/>
        </authorList>
    </citation>
    <scope>NUCLEOTIDE SEQUENCE [LARGE SCALE GENOMIC DNA]</scope>
    <source>
        <strain evidence="1 2">DSM 5692</strain>
    </source>
</reference>
<sequence length="159" mass="17277">MWTYKQSIVVLFFVFVFLGAAQPAQSSGILPESIQAQALADTQLEEIRGKFMGFYFSMNYSMYWDTSGNQFALNDAAGGANTDLVRAPGDSSVQLNNPLGTSTAVIGDFQGGSGIFQINQVPGNNNLVNNSLVLDIAIFTLQESQIGQMQSVLQDFLQF</sequence>
<dbReference type="STRING" id="485915.Dret_2447"/>
<keyword evidence="2" id="KW-1185">Reference proteome</keyword>
<reference evidence="2" key="1">
    <citation type="submission" date="2009-09" db="EMBL/GenBank/DDBJ databases">
        <title>The complete chromosome of Desulfohalobium retbaense DSM 5692.</title>
        <authorList>
            <consortium name="US DOE Joint Genome Institute (JGI-PGF)"/>
            <person name="Lucas S."/>
            <person name="Copeland A."/>
            <person name="Lapidus A."/>
            <person name="Glavina del Rio T."/>
            <person name="Dalin E."/>
            <person name="Tice H."/>
            <person name="Bruce D."/>
            <person name="Goodwin L."/>
            <person name="Pitluck S."/>
            <person name="Kyrpides N."/>
            <person name="Mavromatis K."/>
            <person name="Ivanova N."/>
            <person name="Mikhailova N."/>
            <person name="Munk A.C."/>
            <person name="Brettin T."/>
            <person name="Detter J.C."/>
            <person name="Han C."/>
            <person name="Tapia R."/>
            <person name="Larimer F."/>
            <person name="Land M."/>
            <person name="Hauser L."/>
            <person name="Markowitz V."/>
            <person name="Cheng J.-F."/>
            <person name="Hugenholtz P."/>
            <person name="Woyke T."/>
            <person name="Wu D."/>
            <person name="Spring S."/>
            <person name="Klenk H.-P."/>
            <person name="Eisen J.A."/>
        </authorList>
    </citation>
    <scope>NUCLEOTIDE SEQUENCE [LARGE SCALE GENOMIC DNA]</scope>
    <source>
        <strain evidence="2">DSM 5692</strain>
    </source>
</reference>
<proteinExistence type="predicted"/>
<dbReference type="RefSeq" id="WP_015752863.1">
    <property type="nucleotide sequence ID" value="NC_013223.1"/>
</dbReference>
<evidence type="ECO:0000313" key="1">
    <source>
        <dbReference type="EMBL" id="ACV69729.1"/>
    </source>
</evidence>
<dbReference type="KEGG" id="drt:Dret_2447"/>
<dbReference type="HOGENOM" id="CLU_1658024_0_0_7"/>
<protein>
    <submittedName>
        <fullName evidence="1">Uncharacterized protein</fullName>
    </submittedName>
</protein>
<gene>
    <name evidence="1" type="ordered locus">Dret_2447</name>
</gene>
<name>C8X5N2_DESRD</name>
<accession>C8X5N2</accession>
<dbReference type="EMBL" id="CP001734">
    <property type="protein sequence ID" value="ACV69729.1"/>
    <property type="molecule type" value="Genomic_DNA"/>
</dbReference>
<dbReference type="AlphaFoldDB" id="C8X5N2"/>
<dbReference type="Proteomes" id="UP000001052">
    <property type="component" value="Chromosome"/>
</dbReference>
<evidence type="ECO:0000313" key="2">
    <source>
        <dbReference type="Proteomes" id="UP000001052"/>
    </source>
</evidence>